<keyword evidence="2" id="KW-0732">Signal</keyword>
<dbReference type="InterPro" id="IPR029058">
    <property type="entry name" value="AB_hydrolase_fold"/>
</dbReference>
<feature type="signal peptide" evidence="2">
    <location>
        <begin position="1"/>
        <end position="21"/>
    </location>
</feature>
<feature type="domain" description="BD-FAE-like" evidence="3">
    <location>
        <begin position="60"/>
        <end position="166"/>
    </location>
</feature>
<dbReference type="PANTHER" id="PTHR48081">
    <property type="entry name" value="AB HYDROLASE SUPERFAMILY PROTEIN C4A8.06C"/>
    <property type="match status" value="1"/>
</dbReference>
<dbReference type="SUPFAM" id="SSF53474">
    <property type="entry name" value="alpha/beta-Hydrolases"/>
    <property type="match status" value="1"/>
</dbReference>
<evidence type="ECO:0000313" key="5">
    <source>
        <dbReference type="Proteomes" id="UP000593892"/>
    </source>
</evidence>
<dbReference type="AlphaFoldDB" id="A0A7S7NVL5"/>
<keyword evidence="1 4" id="KW-0378">Hydrolase</keyword>
<dbReference type="RefSeq" id="WP_194452213.1">
    <property type="nucleotide sequence ID" value="NZ_CP063849.1"/>
</dbReference>
<dbReference type="InterPro" id="IPR049492">
    <property type="entry name" value="BD-FAE-like_dom"/>
</dbReference>
<accession>A0A7S7NVL5</accession>
<organism evidence="4 5">
    <name type="scientific">Paludibaculum fermentans</name>
    <dbReference type="NCBI Taxonomy" id="1473598"/>
    <lineage>
        <taxon>Bacteria</taxon>
        <taxon>Pseudomonadati</taxon>
        <taxon>Acidobacteriota</taxon>
        <taxon>Terriglobia</taxon>
        <taxon>Bryobacterales</taxon>
        <taxon>Bryobacteraceae</taxon>
        <taxon>Paludibaculum</taxon>
    </lineage>
</organism>
<dbReference type="InterPro" id="IPR050300">
    <property type="entry name" value="GDXG_lipolytic_enzyme"/>
</dbReference>
<reference evidence="4 5" key="1">
    <citation type="submission" date="2020-10" db="EMBL/GenBank/DDBJ databases">
        <title>Complete genome sequence of Paludibaculum fermentans P105T, a facultatively anaerobic acidobacterium capable of dissimilatory Fe(III) reduction.</title>
        <authorList>
            <person name="Dedysh S.N."/>
            <person name="Beletsky A.V."/>
            <person name="Kulichevskaya I.S."/>
            <person name="Mardanov A.V."/>
            <person name="Ravin N.V."/>
        </authorList>
    </citation>
    <scope>NUCLEOTIDE SEQUENCE [LARGE SCALE GENOMIC DNA]</scope>
    <source>
        <strain evidence="4 5">P105</strain>
    </source>
</reference>
<name>A0A7S7NVL5_PALFE</name>
<dbReference type="GO" id="GO:0016787">
    <property type="term" value="F:hydrolase activity"/>
    <property type="evidence" value="ECO:0007669"/>
    <property type="project" value="UniProtKB-KW"/>
</dbReference>
<dbReference type="Proteomes" id="UP000593892">
    <property type="component" value="Chromosome"/>
</dbReference>
<dbReference type="Pfam" id="PF20434">
    <property type="entry name" value="BD-FAE"/>
    <property type="match status" value="1"/>
</dbReference>
<evidence type="ECO:0000313" key="4">
    <source>
        <dbReference type="EMBL" id="QOY90551.1"/>
    </source>
</evidence>
<dbReference type="Gene3D" id="3.40.50.1820">
    <property type="entry name" value="alpha/beta hydrolase"/>
    <property type="match status" value="1"/>
</dbReference>
<keyword evidence="5" id="KW-1185">Reference proteome</keyword>
<feature type="chain" id="PRO_5032688447" evidence="2">
    <location>
        <begin position="22"/>
        <end position="278"/>
    </location>
</feature>
<gene>
    <name evidence="4" type="ORF">IRI77_11555</name>
</gene>
<dbReference type="PANTHER" id="PTHR48081:SF6">
    <property type="entry name" value="PEPTIDASE S9 PROLYL OLIGOPEPTIDASE CATALYTIC DOMAIN-CONTAINING PROTEIN"/>
    <property type="match status" value="1"/>
</dbReference>
<evidence type="ECO:0000259" key="3">
    <source>
        <dbReference type="Pfam" id="PF20434"/>
    </source>
</evidence>
<proteinExistence type="predicted"/>
<sequence>MRLHRFVRIFAAATAALCASAADLKPPAGRWADNFNIPLWEDGKVPLALGTGPLDKPLLTVFLPPPGKGNGAAVVVAPGGANIMLMYGAEGMEIAERFNEWGYAAFVLTYRLSPRYNDAARIADAHRAVQIIRARAAEWKLDPHRIGFAGFSAGSMLGRIMAASAGPGMPQDPDPNARQGTRPDFLVLVYGPGRATPGEQLKDFPPTYLTAAAADRMAADASAQLFIDLNKAGAVAELHLYQKGRHGFGAAYRSPEFSLWMDTLRHFLKQGGFEQEVH</sequence>
<dbReference type="KEGG" id="pfer:IRI77_11555"/>
<evidence type="ECO:0000256" key="2">
    <source>
        <dbReference type="SAM" id="SignalP"/>
    </source>
</evidence>
<evidence type="ECO:0000256" key="1">
    <source>
        <dbReference type="ARBA" id="ARBA00022801"/>
    </source>
</evidence>
<dbReference type="EMBL" id="CP063849">
    <property type="protein sequence ID" value="QOY90551.1"/>
    <property type="molecule type" value="Genomic_DNA"/>
</dbReference>
<protein>
    <submittedName>
        <fullName evidence="4">Alpha/beta hydrolase</fullName>
    </submittedName>
</protein>